<organism evidence="2 3">
    <name type="scientific">Paramecium pentaurelia</name>
    <dbReference type="NCBI Taxonomy" id="43138"/>
    <lineage>
        <taxon>Eukaryota</taxon>
        <taxon>Sar</taxon>
        <taxon>Alveolata</taxon>
        <taxon>Ciliophora</taxon>
        <taxon>Intramacronucleata</taxon>
        <taxon>Oligohymenophorea</taxon>
        <taxon>Peniculida</taxon>
        <taxon>Parameciidae</taxon>
        <taxon>Paramecium</taxon>
    </lineage>
</organism>
<proteinExistence type="predicted"/>
<feature type="transmembrane region" description="Helical" evidence="1">
    <location>
        <begin position="39"/>
        <end position="57"/>
    </location>
</feature>
<keyword evidence="1" id="KW-0812">Transmembrane</keyword>
<reference evidence="2" key="1">
    <citation type="submission" date="2021-01" db="EMBL/GenBank/DDBJ databases">
        <authorList>
            <consortium name="Genoscope - CEA"/>
            <person name="William W."/>
        </authorList>
    </citation>
    <scope>NUCLEOTIDE SEQUENCE</scope>
</reference>
<keyword evidence="3" id="KW-1185">Reference proteome</keyword>
<evidence type="ECO:0000313" key="3">
    <source>
        <dbReference type="Proteomes" id="UP000689195"/>
    </source>
</evidence>
<evidence type="ECO:0008006" key="4">
    <source>
        <dbReference type="Google" id="ProtNLM"/>
    </source>
</evidence>
<keyword evidence="1" id="KW-0472">Membrane</keyword>
<accession>A0A8S1UHQ2</accession>
<name>A0A8S1UHQ2_9CILI</name>
<evidence type="ECO:0000256" key="1">
    <source>
        <dbReference type="SAM" id="Phobius"/>
    </source>
</evidence>
<dbReference type="AlphaFoldDB" id="A0A8S1UHQ2"/>
<dbReference type="Proteomes" id="UP000689195">
    <property type="component" value="Unassembled WGS sequence"/>
</dbReference>
<gene>
    <name evidence="2" type="ORF">PPENT_87.1.T0390137</name>
</gene>
<comment type="caution">
    <text evidence="2">The sequence shown here is derived from an EMBL/GenBank/DDBJ whole genome shotgun (WGS) entry which is preliminary data.</text>
</comment>
<protein>
    <recommendedName>
        <fullName evidence="4">Transmembrane protein</fullName>
    </recommendedName>
</protein>
<sequence>MICFDIIFTLNSSVKISEQIFNVDYLHGRIPFNTLSSVFGWQGIIIGFLYGLLYQFINKCQEYNNYNEQTINEKQLKFIYQQEQLQLQLHLINGTIIKN</sequence>
<dbReference type="EMBL" id="CAJJDO010000039">
    <property type="protein sequence ID" value="CAD8163272.1"/>
    <property type="molecule type" value="Genomic_DNA"/>
</dbReference>
<keyword evidence="1" id="KW-1133">Transmembrane helix</keyword>
<evidence type="ECO:0000313" key="2">
    <source>
        <dbReference type="EMBL" id="CAD8163272.1"/>
    </source>
</evidence>